<dbReference type="Gene3D" id="2.20.230.10">
    <property type="entry name" value="Resuscitation-promoting factor rpfb"/>
    <property type="match status" value="1"/>
</dbReference>
<protein>
    <recommendedName>
        <fullName evidence="2">G5 domain-containing protein</fullName>
    </recommendedName>
</protein>
<dbReference type="Pfam" id="PF07501">
    <property type="entry name" value="G5"/>
    <property type="match status" value="1"/>
</dbReference>
<dbReference type="EMBL" id="PFWY01000056">
    <property type="protein sequence ID" value="PJA40983.1"/>
    <property type="molecule type" value="Genomic_DNA"/>
</dbReference>
<organism evidence="3 4">
    <name type="scientific">candidate division WWE3 bacterium CG_4_9_14_3_um_filter_34_6</name>
    <dbReference type="NCBI Taxonomy" id="1975079"/>
    <lineage>
        <taxon>Bacteria</taxon>
        <taxon>Katanobacteria</taxon>
    </lineage>
</organism>
<dbReference type="PROSITE" id="PS51109">
    <property type="entry name" value="G5"/>
    <property type="match status" value="1"/>
</dbReference>
<evidence type="ECO:0000313" key="3">
    <source>
        <dbReference type="EMBL" id="PJA40983.1"/>
    </source>
</evidence>
<reference evidence="4" key="1">
    <citation type="submission" date="2017-09" db="EMBL/GenBank/DDBJ databases">
        <title>Depth-based differentiation of microbial function through sediment-hosted aquifers and enrichment of novel symbionts in the deep terrestrial subsurface.</title>
        <authorList>
            <person name="Probst A.J."/>
            <person name="Ladd B."/>
            <person name="Jarett J.K."/>
            <person name="Geller-Mcgrath D.E."/>
            <person name="Sieber C.M.K."/>
            <person name="Emerson J.B."/>
            <person name="Anantharaman K."/>
            <person name="Thomas B.C."/>
            <person name="Malmstrom R."/>
            <person name="Stieglmeier M."/>
            <person name="Klingl A."/>
            <person name="Woyke T."/>
            <person name="Ryan C.M."/>
            <person name="Banfield J.F."/>
        </authorList>
    </citation>
    <scope>NUCLEOTIDE SEQUENCE [LARGE SCALE GENOMIC DNA]</scope>
</reference>
<feature type="domain" description="G5" evidence="2">
    <location>
        <begin position="61"/>
        <end position="140"/>
    </location>
</feature>
<dbReference type="Proteomes" id="UP000230683">
    <property type="component" value="Unassembled WGS sequence"/>
</dbReference>
<accession>A0A2M7X494</accession>
<proteinExistence type="predicted"/>
<evidence type="ECO:0000313" key="4">
    <source>
        <dbReference type="Proteomes" id="UP000230683"/>
    </source>
</evidence>
<dbReference type="SMART" id="SM01208">
    <property type="entry name" value="G5"/>
    <property type="match status" value="1"/>
</dbReference>
<evidence type="ECO:0000256" key="1">
    <source>
        <dbReference type="ARBA" id="ARBA00022729"/>
    </source>
</evidence>
<name>A0A2M7X494_UNCKA</name>
<feature type="non-terminal residue" evidence="3">
    <location>
        <position position="185"/>
    </location>
</feature>
<gene>
    <name evidence="3" type="ORF">CO178_01175</name>
</gene>
<dbReference type="AlphaFoldDB" id="A0A2M7X494"/>
<sequence>MRWIMIEKTLVGTRNYLVLLLALGVYLCAQPKSGQVLGVETSRQPGANNDLLAVQTTISVKTSFTTKQETVVEEINFSTAYQNDNEMEYGQEKILEQGVNGIRTTYYAVTFWLNDEVERQITKVGVEQPKTQLIAKGTKIIWRELKTEVGKLKYWRKLHVWATKYDGNCYGCRGLTYSGTLVRKG</sequence>
<comment type="caution">
    <text evidence="3">The sequence shown here is derived from an EMBL/GenBank/DDBJ whole genome shotgun (WGS) entry which is preliminary data.</text>
</comment>
<keyword evidence="1" id="KW-0732">Signal</keyword>
<evidence type="ECO:0000259" key="2">
    <source>
        <dbReference type="PROSITE" id="PS51109"/>
    </source>
</evidence>
<dbReference type="InterPro" id="IPR011098">
    <property type="entry name" value="G5_dom"/>
</dbReference>